<gene>
    <name evidence="2" type="ORF">S01H4_52540</name>
</gene>
<dbReference type="InterPro" id="IPR055398">
    <property type="entry name" value="Rossmann-like_BshC"/>
</dbReference>
<evidence type="ECO:0000259" key="1">
    <source>
        <dbReference type="Pfam" id="PF10079"/>
    </source>
</evidence>
<comment type="caution">
    <text evidence="2">The sequence shown here is derived from an EMBL/GenBank/DDBJ whole genome shotgun (WGS) entry which is preliminary data.</text>
</comment>
<sequence length="137" mass="15733">MIANIEEFTPDTEFKDSILEKLVSICQGRQNLAQVFSKLMLSFLGDFGLILIEPKDLKKLMIPVFKKLIENPTRCSKILSQEEVKLKELGYSPRIHKRSDFCNFLVERKSVIYRGKFHVGENVYSSEARTPLPPKVG</sequence>
<evidence type="ECO:0000313" key="2">
    <source>
        <dbReference type="EMBL" id="GAH13419.1"/>
    </source>
</evidence>
<reference evidence="2" key="1">
    <citation type="journal article" date="2014" name="Front. Microbiol.">
        <title>High frequency of phylogenetically diverse reductive dehalogenase-homologous genes in deep subseafloor sedimentary metagenomes.</title>
        <authorList>
            <person name="Kawai M."/>
            <person name="Futagami T."/>
            <person name="Toyoda A."/>
            <person name="Takaki Y."/>
            <person name="Nishi S."/>
            <person name="Hori S."/>
            <person name="Arai W."/>
            <person name="Tsubouchi T."/>
            <person name="Morono Y."/>
            <person name="Uchiyama I."/>
            <person name="Ito T."/>
            <person name="Fujiyama A."/>
            <person name="Inagaki F."/>
            <person name="Takami H."/>
        </authorList>
    </citation>
    <scope>NUCLEOTIDE SEQUENCE</scope>
    <source>
        <strain evidence="2">Expedition CK06-06</strain>
    </source>
</reference>
<feature type="domain" description="Bacillithiol biosynthesis BshC N-terminal Rossmann-like" evidence="1">
    <location>
        <begin position="2"/>
        <end position="109"/>
    </location>
</feature>
<dbReference type="EMBL" id="BART01030031">
    <property type="protein sequence ID" value="GAH13419.1"/>
    <property type="molecule type" value="Genomic_DNA"/>
</dbReference>
<accession>X1E8C7</accession>
<name>X1E8C7_9ZZZZ</name>
<proteinExistence type="predicted"/>
<dbReference type="AlphaFoldDB" id="X1E8C7"/>
<protein>
    <recommendedName>
        <fullName evidence="1">Bacillithiol biosynthesis BshC N-terminal Rossmann-like domain-containing protein</fullName>
    </recommendedName>
</protein>
<dbReference type="Pfam" id="PF10079">
    <property type="entry name" value="Rossmann-like_BshC"/>
    <property type="match status" value="1"/>
</dbReference>
<organism evidence="2">
    <name type="scientific">marine sediment metagenome</name>
    <dbReference type="NCBI Taxonomy" id="412755"/>
    <lineage>
        <taxon>unclassified sequences</taxon>
        <taxon>metagenomes</taxon>
        <taxon>ecological metagenomes</taxon>
    </lineage>
</organism>